<dbReference type="GO" id="GO:0006777">
    <property type="term" value="P:Mo-molybdopterin cofactor biosynthetic process"/>
    <property type="evidence" value="ECO:0007669"/>
    <property type="project" value="UniProtKB-KW"/>
</dbReference>
<dbReference type="GO" id="GO:0005525">
    <property type="term" value="F:GTP binding"/>
    <property type="evidence" value="ECO:0007669"/>
    <property type="project" value="UniProtKB-UniRule"/>
</dbReference>
<comment type="function">
    <text evidence="8">Transfers a GMP moiety from GTP to Mo-molybdopterin (Mo-MPT) cofactor (Moco or molybdenum cofactor) to form Mo-molybdopterin guanine dinucleotide (Mo-MGD) cofactor.</text>
</comment>
<keyword evidence="3 8" id="KW-0479">Metal-binding</keyword>
<dbReference type="Pfam" id="PF12804">
    <property type="entry name" value="NTP_transf_3"/>
    <property type="match status" value="1"/>
</dbReference>
<dbReference type="Proteomes" id="UP000236584">
    <property type="component" value="Chromosome"/>
</dbReference>
<evidence type="ECO:0000256" key="3">
    <source>
        <dbReference type="ARBA" id="ARBA00022723"/>
    </source>
</evidence>
<feature type="binding site" evidence="8">
    <location>
        <begin position="12"/>
        <end position="14"/>
    </location>
    <ligand>
        <name>GTP</name>
        <dbReference type="ChEBI" id="CHEBI:37565"/>
    </ligand>
</feature>
<proteinExistence type="inferred from homology"/>
<gene>
    <name evidence="8" type="primary">mobA</name>
    <name evidence="11" type="ORF">C2R22_17425</name>
</gene>
<dbReference type="InterPro" id="IPR029044">
    <property type="entry name" value="Nucleotide-diphossugar_trans"/>
</dbReference>
<keyword evidence="11" id="KW-0548">Nucleotidyltransferase</keyword>
<feature type="binding site" evidence="8">
    <location>
        <position position="105"/>
    </location>
    <ligand>
        <name>Mg(2+)</name>
        <dbReference type="ChEBI" id="CHEBI:18420"/>
    </ligand>
</feature>
<dbReference type="InterPro" id="IPR025877">
    <property type="entry name" value="MobA-like_NTP_Trfase"/>
</dbReference>
<dbReference type="HAMAP" id="MF_00316">
    <property type="entry name" value="MobA"/>
    <property type="match status" value="1"/>
</dbReference>
<keyword evidence="6 8" id="KW-0342">GTP-binding</keyword>
<dbReference type="PANTHER" id="PTHR19136">
    <property type="entry name" value="MOLYBDENUM COFACTOR GUANYLYLTRANSFERASE"/>
    <property type="match status" value="1"/>
</dbReference>
<name>A0A2I8VQ38_9EURY</name>
<evidence type="ECO:0000256" key="8">
    <source>
        <dbReference type="HAMAP-Rule" id="MF_00316"/>
    </source>
</evidence>
<dbReference type="SUPFAM" id="SSF53448">
    <property type="entry name" value="Nucleotide-diphospho-sugar transferases"/>
    <property type="match status" value="1"/>
</dbReference>
<dbReference type="AlphaFoldDB" id="A0A2I8VQ38"/>
<dbReference type="CDD" id="cd02503">
    <property type="entry name" value="MobA"/>
    <property type="match status" value="1"/>
</dbReference>
<evidence type="ECO:0000313" key="12">
    <source>
        <dbReference type="Proteomes" id="UP000236584"/>
    </source>
</evidence>
<comment type="subcellular location">
    <subcellularLocation>
        <location evidence="8">Cytoplasm</location>
    </subcellularLocation>
</comment>
<keyword evidence="5 8" id="KW-0460">Magnesium</keyword>
<comment type="similarity">
    <text evidence="8">Belongs to the MobA family.</text>
</comment>
<evidence type="ECO:0000256" key="1">
    <source>
        <dbReference type="ARBA" id="ARBA00022490"/>
    </source>
</evidence>
<evidence type="ECO:0000313" key="11">
    <source>
        <dbReference type="EMBL" id="AUV84043.1"/>
    </source>
</evidence>
<keyword evidence="2 8" id="KW-0808">Transferase</keyword>
<feature type="region of interest" description="Disordered" evidence="9">
    <location>
        <begin position="205"/>
        <end position="231"/>
    </location>
</feature>
<protein>
    <recommendedName>
        <fullName evidence="8">Probable molybdenum cofactor guanylyltransferase</fullName>
        <shortName evidence="8">MoCo guanylyltransferase</shortName>
        <ecNumber evidence="8">2.7.7.77</ecNumber>
    </recommendedName>
    <alternativeName>
        <fullName evidence="8">GTP:molybdopterin guanylyltransferase</fullName>
    </alternativeName>
    <alternativeName>
        <fullName evidence="8">Mo-MPT guanylyltransferase</fullName>
    </alternativeName>
    <alternativeName>
        <fullName evidence="8">Molybdopterin guanylyltransferase</fullName>
    </alternativeName>
    <alternativeName>
        <fullName evidence="8">Molybdopterin-guanine dinucleotide synthase</fullName>
        <shortName evidence="8">MGD synthase</shortName>
    </alternativeName>
</protein>
<keyword evidence="7 8" id="KW-0501">Molybdenum cofactor biosynthesis</keyword>
<evidence type="ECO:0000256" key="9">
    <source>
        <dbReference type="SAM" id="MobiDB-lite"/>
    </source>
</evidence>
<feature type="binding site" evidence="8">
    <location>
        <position position="25"/>
    </location>
    <ligand>
        <name>GTP</name>
        <dbReference type="ChEBI" id="CHEBI:37565"/>
    </ligand>
</feature>
<evidence type="ECO:0000256" key="4">
    <source>
        <dbReference type="ARBA" id="ARBA00022741"/>
    </source>
</evidence>
<keyword evidence="1 8" id="KW-0963">Cytoplasm</keyword>
<feature type="domain" description="MobA-like NTP transferase" evidence="10">
    <location>
        <begin position="9"/>
        <end position="171"/>
    </location>
</feature>
<evidence type="ECO:0000256" key="5">
    <source>
        <dbReference type="ARBA" id="ARBA00022842"/>
    </source>
</evidence>
<dbReference type="GO" id="GO:0046872">
    <property type="term" value="F:metal ion binding"/>
    <property type="evidence" value="ECO:0007669"/>
    <property type="project" value="UniProtKB-KW"/>
</dbReference>
<organism evidence="11 12">
    <name type="scientific">Salinigranum rubrum</name>
    <dbReference type="NCBI Taxonomy" id="755307"/>
    <lineage>
        <taxon>Archaea</taxon>
        <taxon>Methanobacteriati</taxon>
        <taxon>Methanobacteriota</taxon>
        <taxon>Stenosarchaea group</taxon>
        <taxon>Halobacteria</taxon>
        <taxon>Halobacteriales</taxon>
        <taxon>Haloferacaceae</taxon>
        <taxon>Salinigranum</taxon>
    </lineage>
</organism>
<dbReference type="OrthoDB" id="28434at2157"/>
<dbReference type="KEGG" id="srub:C2R22_17425"/>
<dbReference type="EC" id="2.7.7.77" evidence="8"/>
<keyword evidence="4 8" id="KW-0547">Nucleotide-binding</keyword>
<comment type="cofactor">
    <cofactor evidence="8">
        <name>Mg(2+)</name>
        <dbReference type="ChEBI" id="CHEBI:18420"/>
    </cofactor>
</comment>
<accession>A0A2I8VQ38</accession>
<dbReference type="GO" id="GO:0061603">
    <property type="term" value="F:molybdenum cofactor guanylyltransferase activity"/>
    <property type="evidence" value="ECO:0007669"/>
    <property type="project" value="UniProtKB-EC"/>
</dbReference>
<keyword evidence="12" id="KW-1185">Reference proteome</keyword>
<sequence length="231" mass="23876">MKADTGRAGIVLAGGRSTRFADGDKALAPLGGRPLLTRAVEAVSPVVDEVIVSCRADQRPAFESALAGESVSFVVDPIDGLGPVAGLRTALRETERLTAVVTACDLPLVPSAFLGHLLDRVEQSTTAGVVIRTGGRTQPFPTAVNVRAAAAAATEALDTGGNLRDVVESLAPVVIPERHVAATVGIERLLDVDTRADLARAEEILARGAPRGPADELPPGDGGMRPNSRRS</sequence>
<feature type="binding site" evidence="8">
    <location>
        <position position="76"/>
    </location>
    <ligand>
        <name>GTP</name>
        <dbReference type="ChEBI" id="CHEBI:37565"/>
    </ligand>
</feature>
<dbReference type="InterPro" id="IPR013482">
    <property type="entry name" value="Molybde_CF_guanTrfase"/>
</dbReference>
<reference evidence="11 12" key="1">
    <citation type="submission" date="2018-01" db="EMBL/GenBank/DDBJ databases">
        <title>Complete genome sequence of Salinigranum rubrum GX10T, an extremely halophilic archaeon isolated from a marine solar saltern.</title>
        <authorList>
            <person name="Han S."/>
        </authorList>
    </citation>
    <scope>NUCLEOTIDE SEQUENCE [LARGE SCALE GENOMIC DNA]</scope>
    <source>
        <strain evidence="11 12">GX10</strain>
    </source>
</reference>
<dbReference type="Gene3D" id="3.90.550.10">
    <property type="entry name" value="Spore Coat Polysaccharide Biosynthesis Protein SpsA, Chain A"/>
    <property type="match status" value="1"/>
</dbReference>
<evidence type="ECO:0000256" key="7">
    <source>
        <dbReference type="ARBA" id="ARBA00023150"/>
    </source>
</evidence>
<dbReference type="EMBL" id="CP026309">
    <property type="protein sequence ID" value="AUV84043.1"/>
    <property type="molecule type" value="Genomic_DNA"/>
</dbReference>
<evidence type="ECO:0000259" key="10">
    <source>
        <dbReference type="Pfam" id="PF12804"/>
    </source>
</evidence>
<dbReference type="PANTHER" id="PTHR19136:SF81">
    <property type="entry name" value="MOLYBDENUM COFACTOR GUANYLYLTRANSFERASE"/>
    <property type="match status" value="1"/>
</dbReference>
<dbReference type="GO" id="GO:0005737">
    <property type="term" value="C:cytoplasm"/>
    <property type="evidence" value="ECO:0007669"/>
    <property type="project" value="UniProtKB-SubCell"/>
</dbReference>
<comment type="catalytic activity">
    <reaction evidence="8">
        <text>Mo-molybdopterin + GTP + H(+) = Mo-molybdopterin guanine dinucleotide + diphosphate</text>
        <dbReference type="Rhea" id="RHEA:34243"/>
        <dbReference type="ChEBI" id="CHEBI:15378"/>
        <dbReference type="ChEBI" id="CHEBI:33019"/>
        <dbReference type="ChEBI" id="CHEBI:37565"/>
        <dbReference type="ChEBI" id="CHEBI:71302"/>
        <dbReference type="ChEBI" id="CHEBI:71310"/>
        <dbReference type="EC" id="2.7.7.77"/>
    </reaction>
</comment>
<comment type="domain">
    <text evidence="8">The N-terminal domain determines nucleotide recognition and specific binding, while the C-terminal domain determines the specific binding to the target protein.</text>
</comment>
<evidence type="ECO:0000256" key="6">
    <source>
        <dbReference type="ARBA" id="ARBA00023134"/>
    </source>
</evidence>
<comment type="caution">
    <text evidence="8">Lacks conserved residue(s) required for the propagation of feature annotation.</text>
</comment>
<evidence type="ECO:0000256" key="2">
    <source>
        <dbReference type="ARBA" id="ARBA00022679"/>
    </source>
</evidence>
<feature type="binding site" evidence="8">
    <location>
        <position position="105"/>
    </location>
    <ligand>
        <name>GTP</name>
        <dbReference type="ChEBI" id="CHEBI:37565"/>
    </ligand>
</feature>